<dbReference type="GO" id="GO:0005886">
    <property type="term" value="C:plasma membrane"/>
    <property type="evidence" value="ECO:0007669"/>
    <property type="project" value="TreeGrafter"/>
</dbReference>
<dbReference type="AlphaFoldDB" id="A0A6J8AMN9"/>
<dbReference type="Pfam" id="PF13927">
    <property type="entry name" value="Ig_3"/>
    <property type="match status" value="1"/>
</dbReference>
<dbReference type="PANTHER" id="PTHR11640">
    <property type="entry name" value="NEPHRIN"/>
    <property type="match status" value="1"/>
</dbReference>
<feature type="domain" description="Ig-like" evidence="8">
    <location>
        <begin position="217"/>
        <end position="299"/>
    </location>
</feature>
<feature type="domain" description="Ig-like" evidence="8">
    <location>
        <begin position="304"/>
        <end position="399"/>
    </location>
</feature>
<dbReference type="PROSITE" id="PS50853">
    <property type="entry name" value="FN3"/>
    <property type="match status" value="1"/>
</dbReference>
<dbReference type="SUPFAM" id="SSF48726">
    <property type="entry name" value="Immunoglobulin"/>
    <property type="match status" value="4"/>
</dbReference>
<reference evidence="10 11" key="1">
    <citation type="submission" date="2020-06" db="EMBL/GenBank/DDBJ databases">
        <authorList>
            <person name="Li R."/>
            <person name="Bekaert M."/>
        </authorList>
    </citation>
    <scope>NUCLEOTIDE SEQUENCE [LARGE SCALE GENOMIC DNA]</scope>
    <source>
        <strain evidence="11">wild</strain>
    </source>
</reference>
<keyword evidence="3" id="KW-1015">Disulfide bond</keyword>
<evidence type="ECO:0000259" key="8">
    <source>
        <dbReference type="PROSITE" id="PS50835"/>
    </source>
</evidence>
<keyword evidence="4" id="KW-0325">Glycoprotein</keyword>
<comment type="subcellular location">
    <subcellularLocation>
        <location evidence="1">Membrane</location>
        <topology evidence="1">Single-pass type I membrane protein</topology>
    </subcellularLocation>
</comment>
<dbReference type="InterPro" id="IPR007110">
    <property type="entry name" value="Ig-like_dom"/>
</dbReference>
<keyword evidence="5" id="KW-0393">Immunoglobulin domain</keyword>
<dbReference type="Proteomes" id="UP000507470">
    <property type="component" value="Unassembled WGS sequence"/>
</dbReference>
<dbReference type="OrthoDB" id="6108751at2759"/>
<gene>
    <name evidence="10" type="ORF">MCOR_9169</name>
</gene>
<feature type="signal peptide" evidence="7">
    <location>
        <begin position="1"/>
        <end position="16"/>
    </location>
</feature>
<evidence type="ECO:0000256" key="5">
    <source>
        <dbReference type="ARBA" id="ARBA00023319"/>
    </source>
</evidence>
<feature type="chain" id="PRO_5026740078" evidence="7">
    <location>
        <begin position="17"/>
        <end position="759"/>
    </location>
</feature>
<keyword evidence="11" id="KW-1185">Reference proteome</keyword>
<dbReference type="InterPro" id="IPR013783">
    <property type="entry name" value="Ig-like_fold"/>
</dbReference>
<protein>
    <submittedName>
        <fullName evidence="10">Uncharacterized protein</fullName>
    </submittedName>
</protein>
<dbReference type="PROSITE" id="PS50835">
    <property type="entry name" value="IG_LIKE"/>
    <property type="match status" value="2"/>
</dbReference>
<sequence length="759" mass="86224">MICLVIFAFDLVRTESLSMNTSYAKMGRTAILECPFDPVKTWSAGILDDLITYEIGKLVIPNLFFAKRLSVSEMDSLIIKNVTSFDFQIYRCTGNNSSTGKLDTYDIRLKQAIDPSNIKILEETEPHRVIGVVGHDMSITCTVTSGEPEETLIIKDDDGKEIVKGGPGSVSLVRKPDHKDEGRNFTCLVLSGDEQVLSYTVQLKLRCKKICFIVDKPNITIQAYPHKTAMEGDPLELRCNDQEGSTNVIKGYKWEHTGRYLQHSSKVMQINVTKRMDNGNFTCIAENEAGDARDTIEINILYAPTTENYSVSFFKNNSNIFVKCKVSGNPPNFTYGAWIHFSDVNAPIRHLNGSDDGRLAISSFTGSGKAYENVGVYVCNVSNGIHSTDGSVWQTGTIHLTIKESPVFTERSKSEQVGYIDKTSNLSVDVMSSWRLMSTKWYKERSEVLETERLTINWKSLMIRAQFHNKTVYTKGYRCNLVIDQTKPEDFHNYTVTVENQYGFSSFIIQLRYAGPPRMPQITSLERTPYAILVKWEPGFDGGHRTTYEIEYRKVTEIKWDRIHIKENNLNKFFIADPNTDYLVRMKALNKMGHSSFTKEHTVFTEEFINHHIGSKQFLAIYRNVVAFVYTGSCVRSAVWVTPLQRSEETSVIPGHYDEIDSMYDNPINNTISSQNQRNNAELGIRQISNRNDNFENNDTNSSCYQSITTCSVHQVKSSQENYSARSSTDESRLPPCRMSDSSDNSETKVKSIQRYETL</sequence>
<dbReference type="CDD" id="cd00063">
    <property type="entry name" value="FN3"/>
    <property type="match status" value="1"/>
</dbReference>
<evidence type="ECO:0000259" key="9">
    <source>
        <dbReference type="PROSITE" id="PS50853"/>
    </source>
</evidence>
<evidence type="ECO:0000256" key="3">
    <source>
        <dbReference type="ARBA" id="ARBA00023157"/>
    </source>
</evidence>
<dbReference type="InterPro" id="IPR051275">
    <property type="entry name" value="Cell_adhesion_signaling"/>
</dbReference>
<dbReference type="Gene3D" id="2.60.40.10">
    <property type="entry name" value="Immunoglobulins"/>
    <property type="match status" value="4"/>
</dbReference>
<evidence type="ECO:0000256" key="6">
    <source>
        <dbReference type="SAM" id="MobiDB-lite"/>
    </source>
</evidence>
<dbReference type="SMART" id="SM00408">
    <property type="entry name" value="IGc2"/>
    <property type="match status" value="2"/>
</dbReference>
<feature type="domain" description="Fibronectin type-III" evidence="9">
    <location>
        <begin position="516"/>
        <end position="608"/>
    </location>
</feature>
<evidence type="ECO:0000256" key="2">
    <source>
        <dbReference type="ARBA" id="ARBA00023136"/>
    </source>
</evidence>
<dbReference type="InterPro" id="IPR036179">
    <property type="entry name" value="Ig-like_dom_sf"/>
</dbReference>
<accession>A0A6J8AMN9</accession>
<organism evidence="10 11">
    <name type="scientific">Mytilus coruscus</name>
    <name type="common">Sea mussel</name>
    <dbReference type="NCBI Taxonomy" id="42192"/>
    <lineage>
        <taxon>Eukaryota</taxon>
        <taxon>Metazoa</taxon>
        <taxon>Spiralia</taxon>
        <taxon>Lophotrochozoa</taxon>
        <taxon>Mollusca</taxon>
        <taxon>Bivalvia</taxon>
        <taxon>Autobranchia</taxon>
        <taxon>Pteriomorphia</taxon>
        <taxon>Mytilida</taxon>
        <taxon>Mytiloidea</taxon>
        <taxon>Mytilidae</taxon>
        <taxon>Mytilinae</taxon>
        <taxon>Mytilus</taxon>
    </lineage>
</organism>
<keyword evidence="7" id="KW-0732">Signal</keyword>
<dbReference type="SMART" id="SM00409">
    <property type="entry name" value="IG"/>
    <property type="match status" value="4"/>
</dbReference>
<evidence type="ECO:0000256" key="1">
    <source>
        <dbReference type="ARBA" id="ARBA00004479"/>
    </source>
</evidence>
<evidence type="ECO:0000313" key="10">
    <source>
        <dbReference type="EMBL" id="CAC5370257.1"/>
    </source>
</evidence>
<dbReference type="GO" id="GO:0098609">
    <property type="term" value="P:cell-cell adhesion"/>
    <property type="evidence" value="ECO:0007669"/>
    <property type="project" value="TreeGrafter"/>
</dbReference>
<evidence type="ECO:0000256" key="7">
    <source>
        <dbReference type="SAM" id="SignalP"/>
    </source>
</evidence>
<evidence type="ECO:0000256" key="4">
    <source>
        <dbReference type="ARBA" id="ARBA00023180"/>
    </source>
</evidence>
<keyword evidence="2" id="KW-0472">Membrane</keyword>
<name>A0A6J8AMN9_MYTCO</name>
<dbReference type="EMBL" id="CACVKT020001665">
    <property type="protein sequence ID" value="CAC5370257.1"/>
    <property type="molecule type" value="Genomic_DNA"/>
</dbReference>
<dbReference type="PANTHER" id="PTHR11640:SF31">
    <property type="entry name" value="IRREGULAR CHIASM C-ROUGHEST PROTEIN-RELATED"/>
    <property type="match status" value="1"/>
</dbReference>
<dbReference type="InterPro" id="IPR003598">
    <property type="entry name" value="Ig_sub2"/>
</dbReference>
<dbReference type="SUPFAM" id="SSF49265">
    <property type="entry name" value="Fibronectin type III"/>
    <property type="match status" value="1"/>
</dbReference>
<dbReference type="InterPro" id="IPR003599">
    <property type="entry name" value="Ig_sub"/>
</dbReference>
<proteinExistence type="predicted"/>
<evidence type="ECO:0000313" key="11">
    <source>
        <dbReference type="Proteomes" id="UP000507470"/>
    </source>
</evidence>
<dbReference type="Pfam" id="PF00041">
    <property type="entry name" value="fn3"/>
    <property type="match status" value="1"/>
</dbReference>
<dbReference type="InterPro" id="IPR036116">
    <property type="entry name" value="FN3_sf"/>
</dbReference>
<dbReference type="GO" id="GO:0005911">
    <property type="term" value="C:cell-cell junction"/>
    <property type="evidence" value="ECO:0007669"/>
    <property type="project" value="TreeGrafter"/>
</dbReference>
<dbReference type="GO" id="GO:0050839">
    <property type="term" value="F:cell adhesion molecule binding"/>
    <property type="evidence" value="ECO:0007669"/>
    <property type="project" value="TreeGrafter"/>
</dbReference>
<dbReference type="InterPro" id="IPR003961">
    <property type="entry name" value="FN3_dom"/>
</dbReference>
<feature type="region of interest" description="Disordered" evidence="6">
    <location>
        <begin position="719"/>
        <end position="759"/>
    </location>
</feature>